<evidence type="ECO:0000256" key="4">
    <source>
        <dbReference type="ARBA" id="ARBA00023270"/>
    </source>
</evidence>
<feature type="active site" description="Schiff-base intermediate with substrate" evidence="5">
    <location>
        <position position="169"/>
    </location>
</feature>
<dbReference type="PANTHER" id="PTHR43699">
    <property type="entry name" value="3-DEHYDROQUINATE DEHYDRATASE"/>
    <property type="match status" value="1"/>
</dbReference>
<dbReference type="HAMAP" id="MF_00214">
    <property type="entry name" value="AroD"/>
    <property type="match status" value="1"/>
</dbReference>
<comment type="subunit">
    <text evidence="5">Homodimer.</text>
</comment>
<evidence type="ECO:0000256" key="1">
    <source>
        <dbReference type="ARBA" id="ARBA00001864"/>
    </source>
</evidence>
<feature type="binding site" evidence="5">
    <location>
        <begin position="44"/>
        <end position="46"/>
    </location>
    <ligand>
        <name>3-dehydroquinate</name>
        <dbReference type="ChEBI" id="CHEBI:32364"/>
    </ligand>
</feature>
<dbReference type="NCBIfam" id="TIGR01093">
    <property type="entry name" value="aroD"/>
    <property type="match status" value="1"/>
</dbReference>
<accession>A0A3R9YD36</accession>
<dbReference type="SUPFAM" id="SSF51569">
    <property type="entry name" value="Aldolase"/>
    <property type="match status" value="1"/>
</dbReference>
<dbReference type="EMBL" id="PXZH01000001">
    <property type="protein sequence ID" value="RST89596.1"/>
    <property type="molecule type" value="Genomic_DNA"/>
</dbReference>
<reference evidence="6 7" key="1">
    <citation type="submission" date="2018-03" db="EMBL/GenBank/DDBJ databases">
        <authorList>
            <person name="Gulvik C.A."/>
        </authorList>
    </citation>
    <scope>NUCLEOTIDE SEQUENCE [LARGE SCALE GENOMIC DNA]</scope>
    <source>
        <strain evidence="6 7">JCM 31581</strain>
    </source>
</reference>
<dbReference type="OrthoDB" id="9813659at2"/>
<dbReference type="RefSeq" id="WP_125942206.1">
    <property type="nucleotide sequence ID" value="NZ_PXZH01000001.1"/>
</dbReference>
<gene>
    <name evidence="5 6" type="primary">aroD</name>
    <name evidence="6" type="ORF">C7P63_00515</name>
</gene>
<dbReference type="GO" id="GO:0009073">
    <property type="term" value="P:aromatic amino acid family biosynthetic process"/>
    <property type="evidence" value="ECO:0007669"/>
    <property type="project" value="UniProtKB-KW"/>
</dbReference>
<dbReference type="UniPathway" id="UPA00053">
    <property type="reaction ID" value="UER00086"/>
</dbReference>
<dbReference type="FunFam" id="3.20.20.70:FF:000047">
    <property type="entry name" value="3-dehydroquinate dehydratase"/>
    <property type="match status" value="1"/>
</dbReference>
<evidence type="ECO:0000256" key="3">
    <source>
        <dbReference type="ARBA" id="ARBA00023239"/>
    </source>
</evidence>
<dbReference type="InterPro" id="IPR001381">
    <property type="entry name" value="DHquinase_I"/>
</dbReference>
<keyword evidence="5" id="KW-0028">Amino-acid biosynthesis</keyword>
<dbReference type="Gene3D" id="3.20.20.70">
    <property type="entry name" value="Aldolase class I"/>
    <property type="match status" value="1"/>
</dbReference>
<protein>
    <recommendedName>
        <fullName evidence="5">3-dehydroquinate dehydratase</fullName>
        <shortName evidence="5">3-dehydroquinase</shortName>
        <ecNumber evidence="5">4.2.1.10</ecNumber>
    </recommendedName>
    <alternativeName>
        <fullName evidence="5">Type I DHQase</fullName>
    </alternativeName>
    <alternativeName>
        <fullName evidence="5">Type I dehydroquinase</fullName>
        <shortName evidence="5">DHQ1</shortName>
    </alternativeName>
</protein>
<feature type="binding site" evidence="5">
    <location>
        <position position="231"/>
    </location>
    <ligand>
        <name>3-dehydroquinate</name>
        <dbReference type="ChEBI" id="CHEBI:32364"/>
    </ligand>
</feature>
<dbReference type="InterPro" id="IPR013785">
    <property type="entry name" value="Aldolase_TIM"/>
</dbReference>
<keyword evidence="3 5" id="KW-0456">Lyase</keyword>
<organism evidence="6 7">
    <name type="scientific">Vagococcus humatus</name>
    <dbReference type="NCBI Taxonomy" id="1889241"/>
    <lineage>
        <taxon>Bacteria</taxon>
        <taxon>Bacillati</taxon>
        <taxon>Bacillota</taxon>
        <taxon>Bacilli</taxon>
        <taxon>Lactobacillales</taxon>
        <taxon>Enterococcaceae</taxon>
        <taxon>Vagococcus</taxon>
    </lineage>
</organism>
<proteinExistence type="inferred from homology"/>
<comment type="caution">
    <text evidence="6">The sequence shown here is derived from an EMBL/GenBank/DDBJ whole genome shotgun (WGS) entry which is preliminary data.</text>
</comment>
<feature type="active site" description="Proton donor/acceptor" evidence="5">
    <location>
        <position position="142"/>
    </location>
</feature>
<dbReference type="AlphaFoldDB" id="A0A3R9YD36"/>
<dbReference type="GO" id="GO:0008652">
    <property type="term" value="P:amino acid biosynthetic process"/>
    <property type="evidence" value="ECO:0007669"/>
    <property type="project" value="UniProtKB-KW"/>
</dbReference>
<sequence>MLTTRKTKWSAHHTNVCVSICGENHDALMKEVSQLPLADIDLVEWRIDYFSDWQETTTVVKTLKHLRDVLKETPLLVTCRTKDEGGQLDLSETAYFDLYQDIITTEFVDMIDIEWRHQGGFKASRLKNVLEVYSTPFIRSYHDTEKTGNYEELVSLLKEMKDLGGDIYKLAVTPTTSQDVLTLLQVLMTMSVTFPETLVCGISMGELGKLTRISGEIIPSCLTFAKGVQSSAPGQLTVQQVKETLHLLKPREAHTK</sequence>
<dbReference type="GO" id="GO:0046279">
    <property type="term" value="P:3,4-dihydroxybenzoate biosynthetic process"/>
    <property type="evidence" value="ECO:0007669"/>
    <property type="project" value="TreeGrafter"/>
</dbReference>
<evidence type="ECO:0000256" key="5">
    <source>
        <dbReference type="HAMAP-Rule" id="MF_00214"/>
    </source>
</evidence>
<keyword evidence="2 5" id="KW-0057">Aromatic amino acid biosynthesis</keyword>
<keyword evidence="7" id="KW-1185">Reference proteome</keyword>
<name>A0A3R9YD36_9ENTE</name>
<comment type="similarity">
    <text evidence="5">Belongs to the type-I 3-dehydroquinase family.</text>
</comment>
<dbReference type="GO" id="GO:0009423">
    <property type="term" value="P:chorismate biosynthetic process"/>
    <property type="evidence" value="ECO:0007669"/>
    <property type="project" value="UniProtKB-UniRule"/>
</dbReference>
<evidence type="ECO:0000313" key="7">
    <source>
        <dbReference type="Proteomes" id="UP000277864"/>
    </source>
</evidence>
<comment type="pathway">
    <text evidence="5">Metabolic intermediate biosynthesis; chorismate biosynthesis; chorismate from D-erythrose 4-phosphate and phosphoenolpyruvate: step 3/7.</text>
</comment>
<dbReference type="CDD" id="cd00502">
    <property type="entry name" value="DHQase_I"/>
    <property type="match status" value="1"/>
</dbReference>
<dbReference type="Proteomes" id="UP000277864">
    <property type="component" value="Unassembled WGS sequence"/>
</dbReference>
<dbReference type="PANTHER" id="PTHR43699:SF1">
    <property type="entry name" value="3-DEHYDROQUINATE DEHYDRATASE"/>
    <property type="match status" value="1"/>
</dbReference>
<keyword evidence="4 5" id="KW-0704">Schiff base</keyword>
<feature type="binding site" evidence="5">
    <location>
        <position position="212"/>
    </location>
    <ligand>
        <name>3-dehydroquinate</name>
        <dbReference type="ChEBI" id="CHEBI:32364"/>
    </ligand>
</feature>
<dbReference type="Pfam" id="PF01487">
    <property type="entry name" value="DHquinase_I"/>
    <property type="match status" value="1"/>
</dbReference>
<evidence type="ECO:0000313" key="6">
    <source>
        <dbReference type="EMBL" id="RST89596.1"/>
    </source>
</evidence>
<feature type="binding site" evidence="5">
    <location>
        <position position="235"/>
    </location>
    <ligand>
        <name>3-dehydroquinate</name>
        <dbReference type="ChEBI" id="CHEBI:32364"/>
    </ligand>
</feature>
<feature type="binding site" evidence="5">
    <location>
        <position position="19"/>
    </location>
    <ligand>
        <name>3-dehydroquinate</name>
        <dbReference type="ChEBI" id="CHEBI:32364"/>
    </ligand>
</feature>
<dbReference type="InterPro" id="IPR050146">
    <property type="entry name" value="Type-I_3-dehydroquinase"/>
</dbReference>
<comment type="function">
    <text evidence="5">Involved in the third step of the chorismate pathway, which leads to the biosynthesis of aromatic amino acids. Catalyzes the cis-dehydration of 3-dehydroquinate (DHQ) and introduces the first double bond of the aromatic ring to yield 3-dehydroshikimate.</text>
</comment>
<dbReference type="GO" id="GO:0003855">
    <property type="term" value="F:3-dehydroquinate dehydratase activity"/>
    <property type="evidence" value="ECO:0007669"/>
    <property type="project" value="UniProtKB-UniRule"/>
</dbReference>
<evidence type="ECO:0000256" key="2">
    <source>
        <dbReference type="ARBA" id="ARBA00023141"/>
    </source>
</evidence>
<feature type="binding site" evidence="5">
    <location>
        <position position="80"/>
    </location>
    <ligand>
        <name>3-dehydroquinate</name>
        <dbReference type="ChEBI" id="CHEBI:32364"/>
    </ligand>
</feature>
<comment type="catalytic activity">
    <reaction evidence="1 5">
        <text>3-dehydroquinate = 3-dehydroshikimate + H2O</text>
        <dbReference type="Rhea" id="RHEA:21096"/>
        <dbReference type="ChEBI" id="CHEBI:15377"/>
        <dbReference type="ChEBI" id="CHEBI:16630"/>
        <dbReference type="ChEBI" id="CHEBI:32364"/>
        <dbReference type="EC" id="4.2.1.10"/>
    </reaction>
</comment>
<dbReference type="EC" id="4.2.1.10" evidence="5"/>